<evidence type="ECO:0000259" key="3">
    <source>
        <dbReference type="Pfam" id="PF01248"/>
    </source>
</evidence>
<evidence type="ECO:0000313" key="4">
    <source>
        <dbReference type="EMBL" id="CAD6493239.1"/>
    </source>
</evidence>
<feature type="domain" description="Ribosomal protein eL8/eL30/eS12/Gadd45" evidence="3">
    <location>
        <begin position="4"/>
        <end position="88"/>
    </location>
</feature>
<evidence type="ECO:0000256" key="1">
    <source>
        <dbReference type="ARBA" id="ARBA00022980"/>
    </source>
</evidence>
<evidence type="ECO:0000313" key="6">
    <source>
        <dbReference type="Proteomes" id="UP000634805"/>
    </source>
</evidence>
<dbReference type="Proteomes" id="UP000634805">
    <property type="component" value="Unassembled WGS sequence"/>
</dbReference>
<sequence length="96" mass="10050">MVEIDSILRNVIKKGKVVIGAKQVIKNVDSGLAKIVVAASTCPPELRNKINIDDLIEYNGNGVELGTACGKPFSIAALAVLEGDESDITALRGLSS</sequence>
<dbReference type="InterPro" id="IPR004038">
    <property type="entry name" value="Ribosomal_eL8/eL30/eS12/Gad45"/>
</dbReference>
<dbReference type="Proteomes" id="UP000603056">
    <property type="component" value="Unassembled WGS sequence"/>
</dbReference>
<dbReference type="Pfam" id="PF01248">
    <property type="entry name" value="Ribosomal_L7Ae"/>
    <property type="match status" value="1"/>
</dbReference>
<dbReference type="InterPro" id="IPR039109">
    <property type="entry name" value="Ribosomal_eL30-like"/>
</dbReference>
<accession>A0A811TFR3</accession>
<dbReference type="Gene3D" id="3.30.1330.30">
    <property type="match status" value="1"/>
</dbReference>
<keyword evidence="1 5" id="KW-0689">Ribosomal protein</keyword>
<name>A0A811TFR3_9EURY</name>
<proteinExistence type="predicted"/>
<dbReference type="GO" id="GO:0003723">
    <property type="term" value="F:RNA binding"/>
    <property type="evidence" value="ECO:0007669"/>
    <property type="project" value="InterPro"/>
</dbReference>
<dbReference type="NCBIfam" id="NF002172">
    <property type="entry name" value="PRK01018.1"/>
    <property type="match status" value="1"/>
</dbReference>
<organism evidence="5 6">
    <name type="scientific">Candidatus Argoarchaeum ethanivorans</name>
    <dbReference type="NCBI Taxonomy" id="2608793"/>
    <lineage>
        <taxon>Archaea</taxon>
        <taxon>Methanobacteriati</taxon>
        <taxon>Methanobacteriota</taxon>
        <taxon>Stenosarchaea group</taxon>
        <taxon>Methanomicrobia</taxon>
        <taxon>Methanosarcinales</taxon>
        <taxon>Methanosarcinales incertae sedis</taxon>
        <taxon>GOM Arc I cluster</taxon>
        <taxon>Candidatus Argoarchaeum</taxon>
    </lineage>
</organism>
<dbReference type="InterPro" id="IPR029064">
    <property type="entry name" value="Ribosomal_eL30-like_sf"/>
</dbReference>
<dbReference type="EMBL" id="CAJHIS010000024">
    <property type="protein sequence ID" value="CAD6494552.1"/>
    <property type="molecule type" value="Genomic_DNA"/>
</dbReference>
<reference evidence="5" key="1">
    <citation type="submission" date="2020-10" db="EMBL/GenBank/DDBJ databases">
        <authorList>
            <person name="Hahn C.J."/>
            <person name="Laso-Perez R."/>
            <person name="Vulcano F."/>
            <person name="Vaziourakis K.-M."/>
            <person name="Stokke R."/>
            <person name="Steen I.H."/>
            <person name="Teske A."/>
            <person name="Boetius A."/>
            <person name="Liebeke M."/>
            <person name="Amann R."/>
            <person name="Knittel K."/>
        </authorList>
    </citation>
    <scope>NUCLEOTIDE SEQUENCE</scope>
    <source>
        <strain evidence="5">Gfbio:e3339647-f889-4370-9287-4fb5cb688e4c:AG392D22_GoMArc1</strain>
        <strain evidence="4">Gfbio:e3339647-f889-4370-9287-4fb5cb688e4c:AG394J04_GoMArc1</strain>
    </source>
</reference>
<dbReference type="EMBL" id="CAJHIP010000018">
    <property type="protein sequence ID" value="CAD6493239.1"/>
    <property type="molecule type" value="Genomic_DNA"/>
</dbReference>
<dbReference type="PANTHER" id="PTHR11449">
    <property type="entry name" value="RIBOSOMAL PROTEIN L30"/>
    <property type="match status" value="1"/>
</dbReference>
<dbReference type="SUPFAM" id="SSF55315">
    <property type="entry name" value="L30e-like"/>
    <property type="match status" value="1"/>
</dbReference>
<dbReference type="AlphaFoldDB" id="A0A811TFR3"/>
<comment type="caution">
    <text evidence="5">The sequence shown here is derived from an EMBL/GenBank/DDBJ whole genome shotgun (WGS) entry which is preliminary data.</text>
</comment>
<keyword evidence="2" id="KW-0687">Ribonucleoprotein</keyword>
<dbReference type="GO" id="GO:1990904">
    <property type="term" value="C:ribonucleoprotein complex"/>
    <property type="evidence" value="ECO:0007669"/>
    <property type="project" value="UniProtKB-KW"/>
</dbReference>
<evidence type="ECO:0000313" key="5">
    <source>
        <dbReference type="EMBL" id="CAD6494552.1"/>
    </source>
</evidence>
<dbReference type="GO" id="GO:0005840">
    <property type="term" value="C:ribosome"/>
    <property type="evidence" value="ECO:0007669"/>
    <property type="project" value="UniProtKB-KW"/>
</dbReference>
<protein>
    <submittedName>
        <fullName evidence="5">50S ribosomal protein L30e</fullName>
    </submittedName>
</protein>
<gene>
    <name evidence="5" type="ORF">EMLJLAPB_00830</name>
    <name evidence="4" type="ORF">FFODKBPE_00451</name>
</gene>
<evidence type="ECO:0000256" key="2">
    <source>
        <dbReference type="ARBA" id="ARBA00023274"/>
    </source>
</evidence>